<evidence type="ECO:0000256" key="1">
    <source>
        <dbReference type="ARBA" id="ARBA00004370"/>
    </source>
</evidence>
<keyword evidence="4 5" id="KW-0472">Membrane</keyword>
<dbReference type="SUPFAM" id="SSF161084">
    <property type="entry name" value="MAPEG domain-like"/>
    <property type="match status" value="1"/>
</dbReference>
<dbReference type="STRING" id="1035.BN961_01721"/>
<proteinExistence type="predicted"/>
<evidence type="ECO:0000256" key="3">
    <source>
        <dbReference type="ARBA" id="ARBA00022989"/>
    </source>
</evidence>
<comment type="subcellular location">
    <subcellularLocation>
        <location evidence="1">Membrane</location>
    </subcellularLocation>
</comment>
<comment type="caution">
    <text evidence="6">The sequence shown here is derived from an EMBL/GenBank/DDBJ whole genome shotgun (WGS) entry which is preliminary data.</text>
</comment>
<name>A0A090MPX4_AFIFE</name>
<dbReference type="RefSeq" id="WP_009339220.1">
    <property type="nucleotide sequence ID" value="NZ_CCAZ020000001.1"/>
</dbReference>
<dbReference type="AlphaFoldDB" id="A0A090MPX4"/>
<evidence type="ECO:0000313" key="6">
    <source>
        <dbReference type="EMBL" id="CEG08307.1"/>
    </source>
</evidence>
<dbReference type="Pfam" id="PF01124">
    <property type="entry name" value="MAPEG"/>
    <property type="match status" value="1"/>
</dbReference>
<feature type="transmembrane region" description="Helical" evidence="5">
    <location>
        <begin position="37"/>
        <end position="57"/>
    </location>
</feature>
<dbReference type="OrthoDB" id="5516290at2"/>
<feature type="transmembrane region" description="Helical" evidence="5">
    <location>
        <begin position="63"/>
        <end position="83"/>
    </location>
</feature>
<dbReference type="EMBL" id="CCAZ020000001">
    <property type="protein sequence ID" value="CEG08307.1"/>
    <property type="molecule type" value="Genomic_DNA"/>
</dbReference>
<organism evidence="6 7">
    <name type="scientific">Afipia felis</name>
    <name type="common">Cat scratch disease bacillus</name>
    <dbReference type="NCBI Taxonomy" id="1035"/>
    <lineage>
        <taxon>Bacteria</taxon>
        <taxon>Pseudomonadati</taxon>
        <taxon>Pseudomonadota</taxon>
        <taxon>Alphaproteobacteria</taxon>
        <taxon>Hyphomicrobiales</taxon>
        <taxon>Nitrobacteraceae</taxon>
        <taxon>Afipia</taxon>
    </lineage>
</organism>
<sequence length="120" mass="13285">MMYQGILLPVFVLVALTFGVLFWTGQRLSLAGGPAQGWFNYHLHTLFYVVVALALPLRQADLVMVLLAWVFVVLQILHAGIFIRSSGEGSQSSSLFIAGALVLLAMWVYFALRILFPTIT</sequence>
<keyword evidence="2 5" id="KW-0812">Transmembrane</keyword>
<feature type="transmembrane region" description="Helical" evidence="5">
    <location>
        <begin position="95"/>
        <end position="116"/>
    </location>
</feature>
<accession>A0A090MPX4</accession>
<protein>
    <submittedName>
        <fullName evidence="6">Uncharacterized protein</fullName>
    </submittedName>
</protein>
<evidence type="ECO:0000313" key="7">
    <source>
        <dbReference type="Proteomes" id="UP000035762"/>
    </source>
</evidence>
<dbReference type="Proteomes" id="UP000035762">
    <property type="component" value="Unassembled WGS sequence"/>
</dbReference>
<keyword evidence="7" id="KW-1185">Reference proteome</keyword>
<dbReference type="InterPro" id="IPR023352">
    <property type="entry name" value="MAPEG-like_dom_sf"/>
</dbReference>
<keyword evidence="3 5" id="KW-1133">Transmembrane helix</keyword>
<dbReference type="InterPro" id="IPR001129">
    <property type="entry name" value="Membr-assoc_MAPEG"/>
</dbReference>
<evidence type="ECO:0000256" key="2">
    <source>
        <dbReference type="ARBA" id="ARBA00022692"/>
    </source>
</evidence>
<reference evidence="6 7" key="1">
    <citation type="journal article" date="2014" name="Genome Announc.">
        <title>Genome Sequence of Afipia felis Strain 76713, Isolated in Hospital Water Using an Amoeba Co-Culture Procedure.</title>
        <authorList>
            <person name="Benamar S."/>
            <person name="La Scola B."/>
            <person name="Croce O."/>
        </authorList>
    </citation>
    <scope>NUCLEOTIDE SEQUENCE [LARGE SCALE GENOMIC DNA]</scope>
    <source>
        <strain evidence="6 7">76713</strain>
    </source>
</reference>
<gene>
    <name evidence="6" type="ORF">BN961_01721</name>
</gene>
<dbReference type="GO" id="GO:0016020">
    <property type="term" value="C:membrane"/>
    <property type="evidence" value="ECO:0007669"/>
    <property type="project" value="UniProtKB-SubCell"/>
</dbReference>
<evidence type="ECO:0000256" key="4">
    <source>
        <dbReference type="ARBA" id="ARBA00023136"/>
    </source>
</evidence>
<feature type="transmembrane region" description="Helical" evidence="5">
    <location>
        <begin position="6"/>
        <end position="25"/>
    </location>
</feature>
<evidence type="ECO:0000256" key="5">
    <source>
        <dbReference type="SAM" id="Phobius"/>
    </source>
</evidence>